<dbReference type="AlphaFoldDB" id="A0A382GDD9"/>
<feature type="non-terminal residue" evidence="1">
    <location>
        <position position="1"/>
    </location>
</feature>
<gene>
    <name evidence="1" type="ORF">METZ01_LOCUS226074</name>
</gene>
<dbReference type="EMBL" id="UINC01054925">
    <property type="protein sequence ID" value="SVB73220.1"/>
    <property type="molecule type" value="Genomic_DNA"/>
</dbReference>
<evidence type="ECO:0000313" key="1">
    <source>
        <dbReference type="EMBL" id="SVB73220.1"/>
    </source>
</evidence>
<protein>
    <submittedName>
        <fullName evidence="1">Uncharacterized protein</fullName>
    </submittedName>
</protein>
<accession>A0A382GDD9</accession>
<sequence>IDIRSTLREAKTWDGESEGEFGLPTCDANAPLKLPNIFREFLRSRGPMMIQLSLQQPDKCG</sequence>
<proteinExistence type="predicted"/>
<name>A0A382GDD9_9ZZZZ</name>
<reference evidence="1" key="1">
    <citation type="submission" date="2018-05" db="EMBL/GenBank/DDBJ databases">
        <authorList>
            <person name="Lanie J.A."/>
            <person name="Ng W.-L."/>
            <person name="Kazmierczak K.M."/>
            <person name="Andrzejewski T.M."/>
            <person name="Davidsen T.M."/>
            <person name="Wayne K.J."/>
            <person name="Tettelin H."/>
            <person name="Glass J.I."/>
            <person name="Rusch D."/>
            <person name="Podicherti R."/>
            <person name="Tsui H.-C.T."/>
            <person name="Winkler M.E."/>
        </authorList>
    </citation>
    <scope>NUCLEOTIDE SEQUENCE</scope>
</reference>
<organism evidence="1">
    <name type="scientific">marine metagenome</name>
    <dbReference type="NCBI Taxonomy" id="408172"/>
    <lineage>
        <taxon>unclassified sequences</taxon>
        <taxon>metagenomes</taxon>
        <taxon>ecological metagenomes</taxon>
    </lineage>
</organism>